<accession>A0ABR3FBE7</accession>
<feature type="region of interest" description="Disordered" evidence="1">
    <location>
        <begin position="228"/>
        <end position="269"/>
    </location>
</feature>
<gene>
    <name evidence="2" type="ORF">V5O48_009552</name>
</gene>
<protein>
    <submittedName>
        <fullName evidence="2">Uncharacterized protein</fullName>
    </submittedName>
</protein>
<feature type="region of interest" description="Disordered" evidence="1">
    <location>
        <begin position="120"/>
        <end position="197"/>
    </location>
</feature>
<dbReference type="EMBL" id="JBAHYK010000632">
    <property type="protein sequence ID" value="KAL0572413.1"/>
    <property type="molecule type" value="Genomic_DNA"/>
</dbReference>
<organism evidence="2 3">
    <name type="scientific">Marasmius crinis-equi</name>
    <dbReference type="NCBI Taxonomy" id="585013"/>
    <lineage>
        <taxon>Eukaryota</taxon>
        <taxon>Fungi</taxon>
        <taxon>Dikarya</taxon>
        <taxon>Basidiomycota</taxon>
        <taxon>Agaricomycotina</taxon>
        <taxon>Agaricomycetes</taxon>
        <taxon>Agaricomycetidae</taxon>
        <taxon>Agaricales</taxon>
        <taxon>Marasmiineae</taxon>
        <taxon>Marasmiaceae</taxon>
        <taxon>Marasmius</taxon>
    </lineage>
</organism>
<dbReference type="Proteomes" id="UP001465976">
    <property type="component" value="Unassembled WGS sequence"/>
</dbReference>
<proteinExistence type="predicted"/>
<evidence type="ECO:0000313" key="3">
    <source>
        <dbReference type="Proteomes" id="UP001465976"/>
    </source>
</evidence>
<evidence type="ECO:0000313" key="2">
    <source>
        <dbReference type="EMBL" id="KAL0572413.1"/>
    </source>
</evidence>
<feature type="compositionally biased region" description="Polar residues" evidence="1">
    <location>
        <begin position="228"/>
        <end position="241"/>
    </location>
</feature>
<evidence type="ECO:0000256" key="1">
    <source>
        <dbReference type="SAM" id="MobiDB-lite"/>
    </source>
</evidence>
<feature type="compositionally biased region" description="Polar residues" evidence="1">
    <location>
        <begin position="156"/>
        <end position="168"/>
    </location>
</feature>
<keyword evidence="3" id="KW-1185">Reference proteome</keyword>
<feature type="compositionally biased region" description="Polar residues" evidence="1">
    <location>
        <begin position="253"/>
        <end position="265"/>
    </location>
</feature>
<name>A0ABR3FBE7_9AGAR</name>
<comment type="caution">
    <text evidence="2">The sequence shown here is derived from an EMBL/GenBank/DDBJ whole genome shotgun (WGS) entry which is preliminary data.</text>
</comment>
<reference evidence="2 3" key="1">
    <citation type="submission" date="2024-02" db="EMBL/GenBank/DDBJ databases">
        <title>A draft genome for the cacao thread blight pathogen Marasmius crinis-equi.</title>
        <authorList>
            <person name="Cohen S.P."/>
            <person name="Baruah I.K."/>
            <person name="Amoako-Attah I."/>
            <person name="Bukari Y."/>
            <person name="Meinhardt L.W."/>
            <person name="Bailey B.A."/>
        </authorList>
    </citation>
    <scope>NUCLEOTIDE SEQUENCE [LARGE SCALE GENOMIC DNA]</scope>
    <source>
        <strain evidence="2 3">GH-76</strain>
    </source>
</reference>
<sequence length="373" mass="41738">MALYPLASAAGLRGGKREMRQENNRLVRQELETRSPCPPRSRWLKADRLNHPLMAPQMRVHDPVKAGSWFQRCKTPTGLSCQVPLELKPAIGIEHALLPPFDRLYAIREELREIPRLPKAAVEDARTQPLPGYPNGSKGRRSQVRTQPRNKIYRSTPVQVNTSRNANCSDRRSPAMSKARSYVLPSTPVRVTPSRNINFRRSRADSWSSKSPHSSPFWDDAGLSSSPLLEPATSSPTSSVIDLTLEDDGGLRSSPSLGPATSSPASPVIDLTLDDDEDETGLRTFKFWLQQGKTPVTVKLNAVDGRVTLAEYKMMLAGYGVERMPMEWWDKDLSRWAYLFWSQPLRAASTEIIKIRAVGVTVPERDLQVLCSV</sequence>